<dbReference type="STRING" id="645274.SAMN04487901_11076"/>
<keyword evidence="1 4" id="KW-0597">Phosphoprotein</keyword>
<organism evidence="7 8">
    <name type="scientific">Prevotella communis</name>
    <dbReference type="NCBI Taxonomy" id="2913614"/>
    <lineage>
        <taxon>Bacteria</taxon>
        <taxon>Pseudomonadati</taxon>
        <taxon>Bacteroidota</taxon>
        <taxon>Bacteroidia</taxon>
        <taxon>Bacteroidales</taxon>
        <taxon>Prevotellaceae</taxon>
        <taxon>Prevotella</taxon>
    </lineage>
</organism>
<reference evidence="8" key="1">
    <citation type="submission" date="2016-10" db="EMBL/GenBank/DDBJ databases">
        <authorList>
            <person name="Varghese N."/>
            <person name="Submissions S."/>
        </authorList>
    </citation>
    <scope>NUCLEOTIDE SEQUENCE [LARGE SCALE GENOMIC DNA]</scope>
    <source>
        <strain evidence="8">BP1-148</strain>
    </source>
</reference>
<evidence type="ECO:0000313" key="7">
    <source>
        <dbReference type="EMBL" id="SDG82710.1"/>
    </source>
</evidence>
<dbReference type="PIRSF" id="PIRSF031924">
    <property type="entry name" value="Pi-irrepressible_AP"/>
    <property type="match status" value="1"/>
</dbReference>
<name>A0A1G7XGI3_9BACT</name>
<dbReference type="AlphaFoldDB" id="A0A1G7XGI3"/>
<evidence type="ECO:0000256" key="3">
    <source>
        <dbReference type="ARBA" id="ARBA00022729"/>
    </source>
</evidence>
<dbReference type="GO" id="GO:0046872">
    <property type="term" value="F:metal ion binding"/>
    <property type="evidence" value="ECO:0007669"/>
    <property type="project" value="UniProtKB-KW"/>
</dbReference>
<evidence type="ECO:0000256" key="5">
    <source>
        <dbReference type="PIRSR" id="PIRSR031924-51"/>
    </source>
</evidence>
<sequence>MKRLFFLICFLLTITFSVHAQKQFGERPKLVVGVVVDQMRWDYLSRYFNQMPPGGLKRLINEGYSCNNCLINYIPTVTAIGHTSIYTGTTPAFHGICGNSFYVDGESVGCVSDKRVQSVGSDTKKGQSSPHLLLASTIGDQLRLHTDFQSKVIGVSYKDRAAILPAGRSANAAFWFDNTSGCFVSSTYYMQELPDYAKKINAQLAKNEELKKVGQDVSLSPLCGHLITDMAIAALKGENLGRNGTTDMLCVSYSQTDAIGHKWATRGEHTDEAYRELDKDIKRLLMALDAQVGHENYLLFLTADHGGAHNWKFMQDHKLNGGKWLYQDYQKQAEAYIAKKLGATKNVIKDITVLRIYLDHQSIADQNLKLDDVKQCLTEFFRTAPNVVQVVDYEKVRTSSLPERLMNMALMGYHPRRSGDMLIIVEPGYYEYGDWSSPVGTTHGSWNPYDAHIPLLFYGWHIKHGATRREVHINDIAPTVCQMLSIQQPNACSGEAILEVIEN</sequence>
<dbReference type="InterPro" id="IPR026263">
    <property type="entry name" value="Alkaline_phosphatase_prok"/>
</dbReference>
<keyword evidence="2" id="KW-0479">Metal-binding</keyword>
<feature type="active site" description="Phosphothreonine intermediate" evidence="4">
    <location>
        <position position="78"/>
    </location>
</feature>
<dbReference type="Gene3D" id="3.30.1360.150">
    <property type="match status" value="1"/>
</dbReference>
<accession>A0A1G7XGI3</accession>
<dbReference type="EMBL" id="FNCQ01000010">
    <property type="protein sequence ID" value="SDG82710.1"/>
    <property type="molecule type" value="Genomic_DNA"/>
</dbReference>
<dbReference type="CDD" id="cd16016">
    <property type="entry name" value="AP-SPAP"/>
    <property type="match status" value="1"/>
</dbReference>
<feature type="signal peptide" evidence="6">
    <location>
        <begin position="1"/>
        <end position="20"/>
    </location>
</feature>
<dbReference type="InterPro" id="IPR017850">
    <property type="entry name" value="Alkaline_phosphatase_core_sf"/>
</dbReference>
<proteinExistence type="predicted"/>
<feature type="binding site" evidence="5">
    <location>
        <position position="99"/>
    </location>
    <ligand>
        <name>substrate</name>
    </ligand>
</feature>
<feature type="chain" id="PRO_5011483823" evidence="6">
    <location>
        <begin position="21"/>
        <end position="503"/>
    </location>
</feature>
<evidence type="ECO:0000313" key="8">
    <source>
        <dbReference type="Proteomes" id="UP000198779"/>
    </source>
</evidence>
<evidence type="ECO:0000256" key="4">
    <source>
        <dbReference type="PIRSR" id="PIRSR031924-50"/>
    </source>
</evidence>
<dbReference type="SUPFAM" id="SSF53649">
    <property type="entry name" value="Alkaline phosphatase-like"/>
    <property type="match status" value="1"/>
</dbReference>
<dbReference type="RefSeq" id="WP_091817973.1">
    <property type="nucleotide sequence ID" value="NZ_CP091791.1"/>
</dbReference>
<dbReference type="PANTHER" id="PTHR10151:SF120">
    <property type="entry name" value="BIS(5'-ADENOSYL)-TRIPHOSPHATASE"/>
    <property type="match status" value="1"/>
</dbReference>
<keyword evidence="8" id="KW-1185">Reference proteome</keyword>
<evidence type="ECO:0000256" key="6">
    <source>
        <dbReference type="SAM" id="SignalP"/>
    </source>
</evidence>
<dbReference type="Pfam" id="PF01663">
    <property type="entry name" value="Phosphodiest"/>
    <property type="match status" value="1"/>
</dbReference>
<evidence type="ECO:0000256" key="1">
    <source>
        <dbReference type="ARBA" id="ARBA00022553"/>
    </source>
</evidence>
<gene>
    <name evidence="7" type="ORF">SAMN04487901_11076</name>
</gene>
<feature type="binding site" evidence="5">
    <location>
        <begin position="158"/>
        <end position="160"/>
    </location>
    <ligand>
        <name>substrate</name>
    </ligand>
</feature>
<keyword evidence="3 6" id="KW-0732">Signal</keyword>
<dbReference type="InterPro" id="IPR002591">
    <property type="entry name" value="Phosphodiest/P_Trfase"/>
</dbReference>
<protein>
    <submittedName>
        <fullName evidence="7">Predicted pyrophosphatase or phosphodiesterase, AlkP superfamily</fullName>
    </submittedName>
</protein>
<dbReference type="GO" id="GO:0004035">
    <property type="term" value="F:alkaline phosphatase activity"/>
    <property type="evidence" value="ECO:0007669"/>
    <property type="project" value="InterPro"/>
</dbReference>
<dbReference type="Gene3D" id="3.40.720.10">
    <property type="entry name" value="Alkaline Phosphatase, subunit A"/>
    <property type="match status" value="2"/>
</dbReference>
<dbReference type="Proteomes" id="UP000198779">
    <property type="component" value="Unassembled WGS sequence"/>
</dbReference>
<evidence type="ECO:0000256" key="2">
    <source>
        <dbReference type="ARBA" id="ARBA00022723"/>
    </source>
</evidence>
<dbReference type="PANTHER" id="PTHR10151">
    <property type="entry name" value="ECTONUCLEOTIDE PYROPHOSPHATASE/PHOSPHODIESTERASE"/>
    <property type="match status" value="1"/>
</dbReference>